<accession>A0A0V0QRT3</accession>
<keyword evidence="2" id="KW-1133">Transmembrane helix</keyword>
<evidence type="ECO:0000313" key="5">
    <source>
        <dbReference type="Proteomes" id="UP000054937"/>
    </source>
</evidence>
<feature type="chain" id="PRO_5006867558" evidence="3">
    <location>
        <begin position="20"/>
        <end position="115"/>
    </location>
</feature>
<proteinExistence type="predicted"/>
<dbReference type="InParanoid" id="A0A0V0QRT3"/>
<evidence type="ECO:0000256" key="2">
    <source>
        <dbReference type="SAM" id="Phobius"/>
    </source>
</evidence>
<comment type="caution">
    <text evidence="4">The sequence shown here is derived from an EMBL/GenBank/DDBJ whole genome shotgun (WGS) entry which is preliminary data.</text>
</comment>
<feature type="signal peptide" evidence="3">
    <location>
        <begin position="1"/>
        <end position="19"/>
    </location>
</feature>
<organism evidence="4 5">
    <name type="scientific">Pseudocohnilembus persalinus</name>
    <name type="common">Ciliate</name>
    <dbReference type="NCBI Taxonomy" id="266149"/>
    <lineage>
        <taxon>Eukaryota</taxon>
        <taxon>Sar</taxon>
        <taxon>Alveolata</taxon>
        <taxon>Ciliophora</taxon>
        <taxon>Intramacronucleata</taxon>
        <taxon>Oligohymenophorea</taxon>
        <taxon>Scuticociliatia</taxon>
        <taxon>Philasterida</taxon>
        <taxon>Pseudocohnilembidae</taxon>
        <taxon>Pseudocohnilembus</taxon>
    </lineage>
</organism>
<protein>
    <submittedName>
        <fullName evidence="4">Uncharacterized protein</fullName>
    </submittedName>
</protein>
<sequence length="115" mass="12160">MIKQIILACFLIAIAYSLGADCSVDGDANCPPQYKCERSTNCFESCTAGSAECKTGYSCNSSNACVADADNDADEDADADEDGEDNDDDEKDDKDSASIMSASLFLVLALLAYLL</sequence>
<gene>
    <name evidence="4" type="ORF">PPERSA_03119</name>
</gene>
<evidence type="ECO:0000256" key="1">
    <source>
        <dbReference type="SAM" id="MobiDB-lite"/>
    </source>
</evidence>
<feature type="transmembrane region" description="Helical" evidence="2">
    <location>
        <begin position="96"/>
        <end position="114"/>
    </location>
</feature>
<evidence type="ECO:0000313" key="4">
    <source>
        <dbReference type="EMBL" id="KRX04728.1"/>
    </source>
</evidence>
<dbReference type="EMBL" id="LDAU01000112">
    <property type="protein sequence ID" value="KRX04728.1"/>
    <property type="molecule type" value="Genomic_DNA"/>
</dbReference>
<keyword evidence="5" id="KW-1185">Reference proteome</keyword>
<dbReference type="Proteomes" id="UP000054937">
    <property type="component" value="Unassembled WGS sequence"/>
</dbReference>
<feature type="region of interest" description="Disordered" evidence="1">
    <location>
        <begin position="71"/>
        <end position="95"/>
    </location>
</feature>
<reference evidence="4 5" key="1">
    <citation type="journal article" date="2015" name="Sci. Rep.">
        <title>Genome of the facultative scuticociliatosis pathogen Pseudocohnilembus persalinus provides insight into its virulence through horizontal gene transfer.</title>
        <authorList>
            <person name="Xiong J."/>
            <person name="Wang G."/>
            <person name="Cheng J."/>
            <person name="Tian M."/>
            <person name="Pan X."/>
            <person name="Warren A."/>
            <person name="Jiang C."/>
            <person name="Yuan D."/>
            <person name="Miao W."/>
        </authorList>
    </citation>
    <scope>NUCLEOTIDE SEQUENCE [LARGE SCALE GENOMIC DNA]</scope>
    <source>
        <strain evidence="4">36N120E</strain>
    </source>
</reference>
<keyword evidence="3" id="KW-0732">Signal</keyword>
<name>A0A0V0QRT3_PSEPJ</name>
<feature type="compositionally biased region" description="Acidic residues" evidence="1">
    <location>
        <begin position="71"/>
        <end position="92"/>
    </location>
</feature>
<evidence type="ECO:0000256" key="3">
    <source>
        <dbReference type="SAM" id="SignalP"/>
    </source>
</evidence>
<dbReference type="AlphaFoldDB" id="A0A0V0QRT3"/>
<keyword evidence="2" id="KW-0472">Membrane</keyword>
<keyword evidence="2" id="KW-0812">Transmembrane</keyword>